<sequence length="233" mass="26767">MLGNYFTKYSFKNDPKARLQDFTVLLANATWYLIEISEYELSDELLQPAYVACRGEESLLYARLCQTAGVVRREQCKTTEAYPWLERTKAICERLLPPDHQDIANILNNIAGVMLSDWRVDDSLAMYQAALDIDLKKPREEIRYIVYTRYLNIAVCYTSKGMYQEAEEALDTATDYIVEALGEGSHFNGISQFNRANLYLAQGDLPEARHWAEKAHQNFAEEREFHLVTIGGT</sequence>
<dbReference type="EMBL" id="WWBZ02000040">
    <property type="protein sequence ID" value="KAF4305959.1"/>
    <property type="molecule type" value="Genomic_DNA"/>
</dbReference>
<reference evidence="3" key="1">
    <citation type="submission" date="2020-04" db="EMBL/GenBank/DDBJ databases">
        <title>Genome Assembly and Annotation of Botryosphaeria dothidea sdau 11-99, a Latent Pathogen of Apple Fruit Ring Rot in China.</title>
        <authorList>
            <person name="Yu C."/>
            <person name="Diao Y."/>
            <person name="Lu Q."/>
            <person name="Zhao J."/>
            <person name="Cui S."/>
            <person name="Peng C."/>
            <person name="He B."/>
            <person name="Liu H."/>
        </authorList>
    </citation>
    <scope>NUCLEOTIDE SEQUENCE [LARGE SCALE GENOMIC DNA]</scope>
    <source>
        <strain evidence="3">Sdau11-99</strain>
    </source>
</reference>
<name>A0A8H4IT97_9PEZI</name>
<dbReference type="SUPFAM" id="SSF48452">
    <property type="entry name" value="TPR-like"/>
    <property type="match status" value="1"/>
</dbReference>
<evidence type="ECO:0008006" key="5">
    <source>
        <dbReference type="Google" id="ProtNLM"/>
    </source>
</evidence>
<evidence type="ECO:0000256" key="2">
    <source>
        <dbReference type="ARBA" id="ARBA00022803"/>
    </source>
</evidence>
<dbReference type="PANTHER" id="PTHR45641:SF19">
    <property type="entry name" value="NEPHROCYSTIN-3"/>
    <property type="match status" value="1"/>
</dbReference>
<keyword evidence="1" id="KW-0677">Repeat</keyword>
<keyword evidence="4" id="KW-1185">Reference proteome</keyword>
<comment type="caution">
    <text evidence="3">The sequence shown here is derived from an EMBL/GenBank/DDBJ whole genome shotgun (WGS) entry which is preliminary data.</text>
</comment>
<dbReference type="PANTHER" id="PTHR45641">
    <property type="entry name" value="TETRATRICOPEPTIDE REPEAT PROTEIN (AFU_ORTHOLOGUE AFUA_6G03870)"/>
    <property type="match status" value="1"/>
</dbReference>
<organism evidence="3 4">
    <name type="scientific">Botryosphaeria dothidea</name>
    <dbReference type="NCBI Taxonomy" id="55169"/>
    <lineage>
        <taxon>Eukaryota</taxon>
        <taxon>Fungi</taxon>
        <taxon>Dikarya</taxon>
        <taxon>Ascomycota</taxon>
        <taxon>Pezizomycotina</taxon>
        <taxon>Dothideomycetes</taxon>
        <taxon>Dothideomycetes incertae sedis</taxon>
        <taxon>Botryosphaeriales</taxon>
        <taxon>Botryosphaeriaceae</taxon>
        <taxon>Botryosphaeria</taxon>
    </lineage>
</organism>
<keyword evidence="2" id="KW-0802">TPR repeat</keyword>
<proteinExistence type="predicted"/>
<dbReference type="OrthoDB" id="6161812at2759"/>
<evidence type="ECO:0000313" key="4">
    <source>
        <dbReference type="Proteomes" id="UP000572817"/>
    </source>
</evidence>
<dbReference type="Pfam" id="PF13424">
    <property type="entry name" value="TPR_12"/>
    <property type="match status" value="2"/>
</dbReference>
<dbReference type="AlphaFoldDB" id="A0A8H4IT97"/>
<evidence type="ECO:0000313" key="3">
    <source>
        <dbReference type="EMBL" id="KAF4305959.1"/>
    </source>
</evidence>
<dbReference type="InterPro" id="IPR011990">
    <property type="entry name" value="TPR-like_helical_dom_sf"/>
</dbReference>
<dbReference type="InterPro" id="IPR019734">
    <property type="entry name" value="TPR_rpt"/>
</dbReference>
<dbReference type="Proteomes" id="UP000572817">
    <property type="component" value="Unassembled WGS sequence"/>
</dbReference>
<dbReference type="Gene3D" id="1.25.40.10">
    <property type="entry name" value="Tetratricopeptide repeat domain"/>
    <property type="match status" value="1"/>
</dbReference>
<protein>
    <recommendedName>
        <fullName evidence="5">Tetratricopeptide repeat protein</fullName>
    </recommendedName>
</protein>
<accession>A0A8H4IT97</accession>
<evidence type="ECO:0000256" key="1">
    <source>
        <dbReference type="ARBA" id="ARBA00022737"/>
    </source>
</evidence>
<dbReference type="SMART" id="SM00028">
    <property type="entry name" value="TPR"/>
    <property type="match status" value="2"/>
</dbReference>
<gene>
    <name evidence="3" type="ORF">GTA08_BOTSDO06521</name>
</gene>